<evidence type="ECO:0000256" key="1">
    <source>
        <dbReference type="ARBA" id="ARBA00009995"/>
    </source>
</evidence>
<evidence type="ECO:0000313" key="5">
    <source>
        <dbReference type="EMBL" id="CAH9082411.1"/>
    </source>
</evidence>
<dbReference type="EC" id="2.4.1.-" evidence="4"/>
<keyword evidence="6" id="KW-1185">Reference proteome</keyword>
<proteinExistence type="inferred from homology"/>
<protein>
    <recommendedName>
        <fullName evidence="4">Glycosyltransferase</fullName>
        <ecNumber evidence="4">2.4.1.-</ecNumber>
    </recommendedName>
</protein>
<dbReference type="Pfam" id="PF00201">
    <property type="entry name" value="UDPGT"/>
    <property type="match status" value="1"/>
</dbReference>
<dbReference type="InterPro" id="IPR002213">
    <property type="entry name" value="UDP_glucos_trans"/>
</dbReference>
<dbReference type="FunFam" id="3.40.50.2000:FF:000056">
    <property type="entry name" value="Glycosyltransferase"/>
    <property type="match status" value="1"/>
</dbReference>
<gene>
    <name evidence="5" type="ORF">CEPIT_LOCUS8073</name>
</gene>
<dbReference type="PANTHER" id="PTHR48048:SF35">
    <property type="entry name" value="UDP-GLYCOSYLTRANSFERASES DOMAIN-CONTAINING PROTEIN"/>
    <property type="match status" value="1"/>
</dbReference>
<dbReference type="PROSITE" id="PS00375">
    <property type="entry name" value="UDPGT"/>
    <property type="match status" value="1"/>
</dbReference>
<reference evidence="5" key="1">
    <citation type="submission" date="2022-07" db="EMBL/GenBank/DDBJ databases">
        <authorList>
            <person name="Macas J."/>
            <person name="Novak P."/>
            <person name="Neumann P."/>
        </authorList>
    </citation>
    <scope>NUCLEOTIDE SEQUENCE</scope>
</reference>
<dbReference type="Gene3D" id="3.40.50.2000">
    <property type="entry name" value="Glycogen Phosphorylase B"/>
    <property type="match status" value="2"/>
</dbReference>
<accession>A0AAV0CP96</accession>
<evidence type="ECO:0000313" key="6">
    <source>
        <dbReference type="Proteomes" id="UP001152523"/>
    </source>
</evidence>
<dbReference type="InterPro" id="IPR035595">
    <property type="entry name" value="UDP_glycos_trans_CS"/>
</dbReference>
<keyword evidence="3" id="KW-0328">Glycosyltransferase</keyword>
<sequence length="487" mass="54133">MAKAFVELVLIPSPAMGHVAGMLEFAKLLLHRSEEICITVVIIKLPDYIDSVSGTFVDTVVASTHESRLRFFHMPPINPLPEWSSKTRGHFVYMLLQNQSTHLKEFFHRRLQDAEADSASPKIVGVIVDMLATQLMDVAVDLGIPTYVFFTSSAAFLGLMLHFQILQDEKGQDVTEFANSETELDFPSYANSVPPSVLPKVLVDKDTWQGRFHKFARDYRKAKGIIVNTFPSLESHAITAYNNSGDLPPLHTVGPIVNRARPPPGEQICGRIMKFLNEQPPESVVLVCFGSQGSLPEEQVREIADGIERSGFRFIWSLRRPPLREDENRKAQFPGDYTDYEEILPAGFLGRTAGTGLVAGWVPQLDILSHKAVGGFVSHCGWNSVMESIWCGVPIATWPVHSEQQVNAFQLVRELGIAVEISLDYCERSVRGAGNGMAVTAEQIERGIKRVMEDCGVRKKMAEMKAESRKACEDGSHISTLIARLIT</sequence>
<dbReference type="EMBL" id="CAMAPF010000038">
    <property type="protein sequence ID" value="CAH9082411.1"/>
    <property type="molecule type" value="Genomic_DNA"/>
</dbReference>
<dbReference type="InterPro" id="IPR050481">
    <property type="entry name" value="UDP-glycosyltransf_plant"/>
</dbReference>
<comment type="caution">
    <text evidence="5">The sequence shown here is derived from an EMBL/GenBank/DDBJ whole genome shotgun (WGS) entry which is preliminary data.</text>
</comment>
<keyword evidence="2 3" id="KW-0808">Transferase</keyword>
<evidence type="ECO:0000256" key="2">
    <source>
        <dbReference type="ARBA" id="ARBA00022679"/>
    </source>
</evidence>
<dbReference type="SUPFAM" id="SSF53756">
    <property type="entry name" value="UDP-Glycosyltransferase/glycogen phosphorylase"/>
    <property type="match status" value="1"/>
</dbReference>
<comment type="similarity">
    <text evidence="1 3">Belongs to the UDP-glycosyltransferase family.</text>
</comment>
<dbReference type="GO" id="GO:0035251">
    <property type="term" value="F:UDP-glucosyltransferase activity"/>
    <property type="evidence" value="ECO:0007669"/>
    <property type="project" value="InterPro"/>
</dbReference>
<dbReference type="CDD" id="cd03784">
    <property type="entry name" value="GT1_Gtf-like"/>
    <property type="match status" value="1"/>
</dbReference>
<evidence type="ECO:0000256" key="3">
    <source>
        <dbReference type="RuleBase" id="RU003718"/>
    </source>
</evidence>
<evidence type="ECO:0000256" key="4">
    <source>
        <dbReference type="RuleBase" id="RU362057"/>
    </source>
</evidence>
<dbReference type="Proteomes" id="UP001152523">
    <property type="component" value="Unassembled WGS sequence"/>
</dbReference>
<dbReference type="AlphaFoldDB" id="A0AAV0CP96"/>
<dbReference type="PANTHER" id="PTHR48048">
    <property type="entry name" value="GLYCOSYLTRANSFERASE"/>
    <property type="match status" value="1"/>
</dbReference>
<name>A0AAV0CP96_9ASTE</name>
<organism evidence="5 6">
    <name type="scientific">Cuscuta epithymum</name>
    <dbReference type="NCBI Taxonomy" id="186058"/>
    <lineage>
        <taxon>Eukaryota</taxon>
        <taxon>Viridiplantae</taxon>
        <taxon>Streptophyta</taxon>
        <taxon>Embryophyta</taxon>
        <taxon>Tracheophyta</taxon>
        <taxon>Spermatophyta</taxon>
        <taxon>Magnoliopsida</taxon>
        <taxon>eudicotyledons</taxon>
        <taxon>Gunneridae</taxon>
        <taxon>Pentapetalae</taxon>
        <taxon>asterids</taxon>
        <taxon>lamiids</taxon>
        <taxon>Solanales</taxon>
        <taxon>Convolvulaceae</taxon>
        <taxon>Cuscuteae</taxon>
        <taxon>Cuscuta</taxon>
        <taxon>Cuscuta subgen. Cuscuta</taxon>
    </lineage>
</organism>